<feature type="domain" description="GFO/IDH/MocA-like oxidoreductase" evidence="3">
    <location>
        <begin position="139"/>
        <end position="248"/>
    </location>
</feature>
<dbReference type="Gene3D" id="3.40.50.720">
    <property type="entry name" value="NAD(P)-binding Rossmann-like Domain"/>
    <property type="match status" value="1"/>
</dbReference>
<evidence type="ECO:0000259" key="3">
    <source>
        <dbReference type="Pfam" id="PF22725"/>
    </source>
</evidence>
<organism evidence="4 5">
    <name type="scientific">Clohesyomyces aquaticus</name>
    <dbReference type="NCBI Taxonomy" id="1231657"/>
    <lineage>
        <taxon>Eukaryota</taxon>
        <taxon>Fungi</taxon>
        <taxon>Dikarya</taxon>
        <taxon>Ascomycota</taxon>
        <taxon>Pezizomycotina</taxon>
        <taxon>Dothideomycetes</taxon>
        <taxon>Pleosporomycetidae</taxon>
        <taxon>Pleosporales</taxon>
        <taxon>Lindgomycetaceae</taxon>
        <taxon>Clohesyomyces</taxon>
    </lineage>
</organism>
<evidence type="ECO:0000313" key="5">
    <source>
        <dbReference type="Proteomes" id="UP000193144"/>
    </source>
</evidence>
<dbReference type="Pfam" id="PF22725">
    <property type="entry name" value="GFO_IDH_MocA_C3"/>
    <property type="match status" value="1"/>
</dbReference>
<dbReference type="PANTHER" id="PTHR43054:SF1">
    <property type="entry name" value="SCYLLO-INOSITOL 2-DEHYDROGENASE (NADP(+)) IOLU"/>
    <property type="match status" value="1"/>
</dbReference>
<dbReference type="Gene3D" id="3.30.360.10">
    <property type="entry name" value="Dihydrodipicolinate Reductase, domain 2"/>
    <property type="match status" value="1"/>
</dbReference>
<sequence>MINFGIIGTGWITTSFVAGAHATGRWSLGAVYSRKADSAKHFASKYDQPIGIHTTLESLTANDNISAVYIASPNSLHFAQAKQILSAGKHVILEKPATSTSQELDTLFKIAKEKGVFLIEAYRHLHERNFKILQSALPRLGPIYGASITYGQYSSRYDKVLQGEVPNIFSLEYSGGALVDLGVYCVSAAVALFGEPEQAVYHPVIISTGADGGGFVLLKYVTFSVSLNFSKIYNSNAPTEVYGEKGTLQTPTVTDIEEVRFWDPKVKESMESLGQGKEHLNLMEEAQEFARIIQEKDYEAARKWERVSRGVIKVTEKVRKENGLLFPVEKEAQ</sequence>
<dbReference type="EMBL" id="MCFA01000044">
    <property type="protein sequence ID" value="ORY13199.1"/>
    <property type="molecule type" value="Genomic_DNA"/>
</dbReference>
<dbReference type="AlphaFoldDB" id="A0A1Y1ZSG6"/>
<dbReference type="InterPro" id="IPR055170">
    <property type="entry name" value="GFO_IDH_MocA-like_dom"/>
</dbReference>
<dbReference type="Pfam" id="PF01408">
    <property type="entry name" value="GFO_IDH_MocA"/>
    <property type="match status" value="1"/>
</dbReference>
<dbReference type="OrthoDB" id="2129491at2759"/>
<reference evidence="4 5" key="1">
    <citation type="submission" date="2016-07" db="EMBL/GenBank/DDBJ databases">
        <title>Pervasive Adenine N6-methylation of Active Genes in Fungi.</title>
        <authorList>
            <consortium name="DOE Joint Genome Institute"/>
            <person name="Mondo S.J."/>
            <person name="Dannebaum R.O."/>
            <person name="Kuo R.C."/>
            <person name="Labutti K."/>
            <person name="Haridas S."/>
            <person name="Kuo A."/>
            <person name="Salamov A."/>
            <person name="Ahrendt S.R."/>
            <person name="Lipzen A."/>
            <person name="Sullivan W."/>
            <person name="Andreopoulos W.B."/>
            <person name="Clum A."/>
            <person name="Lindquist E."/>
            <person name="Daum C."/>
            <person name="Ramamoorthy G.K."/>
            <person name="Gryganskyi A."/>
            <person name="Culley D."/>
            <person name="Magnuson J.K."/>
            <person name="James T.Y."/>
            <person name="O'Malley M.A."/>
            <person name="Stajich J.E."/>
            <person name="Spatafora J.W."/>
            <person name="Visel A."/>
            <person name="Grigoriev I.V."/>
        </authorList>
    </citation>
    <scope>NUCLEOTIDE SEQUENCE [LARGE SCALE GENOMIC DNA]</scope>
    <source>
        <strain evidence="4 5">CBS 115471</strain>
    </source>
</reference>
<evidence type="ECO:0000313" key="4">
    <source>
        <dbReference type="EMBL" id="ORY13199.1"/>
    </source>
</evidence>
<evidence type="ECO:0000259" key="2">
    <source>
        <dbReference type="Pfam" id="PF01408"/>
    </source>
</evidence>
<keyword evidence="5" id="KW-1185">Reference proteome</keyword>
<feature type="domain" description="Gfo/Idh/MocA-like oxidoreductase N-terminal" evidence="2">
    <location>
        <begin position="2"/>
        <end position="120"/>
    </location>
</feature>
<name>A0A1Y1ZSG6_9PLEO</name>
<comment type="similarity">
    <text evidence="1">Belongs to the Gfo/Idh/MocA family.</text>
</comment>
<dbReference type="PANTHER" id="PTHR43054">
    <property type="match status" value="1"/>
</dbReference>
<gene>
    <name evidence="4" type="ORF">BCR34DRAFT_276273</name>
</gene>
<dbReference type="SUPFAM" id="SSF55347">
    <property type="entry name" value="Glyceraldehyde-3-phosphate dehydrogenase-like, C-terminal domain"/>
    <property type="match status" value="1"/>
</dbReference>
<evidence type="ECO:0000256" key="1">
    <source>
        <dbReference type="ARBA" id="ARBA00010928"/>
    </source>
</evidence>
<proteinExistence type="inferred from homology"/>
<dbReference type="InterPro" id="IPR036291">
    <property type="entry name" value="NAD(P)-bd_dom_sf"/>
</dbReference>
<dbReference type="SUPFAM" id="SSF51735">
    <property type="entry name" value="NAD(P)-binding Rossmann-fold domains"/>
    <property type="match status" value="1"/>
</dbReference>
<protein>
    <submittedName>
        <fullName evidence="4">Oxidoreductase-like protein</fullName>
    </submittedName>
</protein>
<comment type="caution">
    <text evidence="4">The sequence shown here is derived from an EMBL/GenBank/DDBJ whole genome shotgun (WGS) entry which is preliminary data.</text>
</comment>
<dbReference type="STRING" id="1231657.A0A1Y1ZSG6"/>
<dbReference type="GO" id="GO:0000166">
    <property type="term" value="F:nucleotide binding"/>
    <property type="evidence" value="ECO:0007669"/>
    <property type="project" value="InterPro"/>
</dbReference>
<accession>A0A1Y1ZSG6</accession>
<dbReference type="Proteomes" id="UP000193144">
    <property type="component" value="Unassembled WGS sequence"/>
</dbReference>
<dbReference type="InterPro" id="IPR000683">
    <property type="entry name" value="Gfo/Idh/MocA-like_OxRdtase_N"/>
</dbReference>